<dbReference type="Gene3D" id="3.40.50.150">
    <property type="entry name" value="Vaccinia Virus protein VP39"/>
    <property type="match status" value="1"/>
</dbReference>
<keyword evidence="3 6" id="KW-0489">Methyltransferase</keyword>
<protein>
    <submittedName>
        <fullName evidence="6">16S rRNA (Cytosine(1402)-N(4))-methyltransferase</fullName>
        <ecNumber evidence="6">2.1.1.199</ecNumber>
    </submittedName>
</protein>
<dbReference type="SUPFAM" id="SSF53335">
    <property type="entry name" value="S-adenosyl-L-methionine-dependent methyltransferases"/>
    <property type="match status" value="1"/>
</dbReference>
<keyword evidence="5" id="KW-0949">S-adenosyl-L-methionine</keyword>
<organism evidence="6 7">
    <name type="scientific">Candidatus Dojkabacteria bacterium</name>
    <dbReference type="NCBI Taxonomy" id="2099670"/>
    <lineage>
        <taxon>Bacteria</taxon>
        <taxon>Candidatus Dojkabacteria</taxon>
    </lineage>
</organism>
<evidence type="ECO:0000256" key="2">
    <source>
        <dbReference type="ARBA" id="ARBA00022552"/>
    </source>
</evidence>
<evidence type="ECO:0000256" key="4">
    <source>
        <dbReference type="ARBA" id="ARBA00022679"/>
    </source>
</evidence>
<accession>A0A3M0YY43</accession>
<dbReference type="InterPro" id="IPR029063">
    <property type="entry name" value="SAM-dependent_MTases_sf"/>
</dbReference>
<evidence type="ECO:0000313" key="6">
    <source>
        <dbReference type="EMBL" id="RMD76693.1"/>
    </source>
</evidence>
<dbReference type="InterPro" id="IPR002903">
    <property type="entry name" value="RsmH"/>
</dbReference>
<dbReference type="PIRSF" id="PIRSF004486">
    <property type="entry name" value="MraW"/>
    <property type="match status" value="1"/>
</dbReference>
<gene>
    <name evidence="6" type="primary">rsmH</name>
    <name evidence="6" type="ORF">D6810_03200</name>
</gene>
<proteinExistence type="inferred from homology"/>
<name>A0A3M0YY43_9BACT</name>
<keyword evidence="4 6" id="KW-0808">Transferase</keyword>
<dbReference type="GO" id="GO:0005737">
    <property type="term" value="C:cytoplasm"/>
    <property type="evidence" value="ECO:0007669"/>
    <property type="project" value="TreeGrafter"/>
</dbReference>
<evidence type="ECO:0000313" key="7">
    <source>
        <dbReference type="Proteomes" id="UP000269410"/>
    </source>
</evidence>
<dbReference type="GO" id="GO:0071424">
    <property type="term" value="F:rRNA (cytosine-N4-)-methyltransferase activity"/>
    <property type="evidence" value="ECO:0007669"/>
    <property type="project" value="TreeGrafter"/>
</dbReference>
<dbReference type="Gene3D" id="1.10.150.170">
    <property type="entry name" value="Putative methyltransferase TM0872, insert domain"/>
    <property type="match status" value="1"/>
</dbReference>
<evidence type="ECO:0000256" key="1">
    <source>
        <dbReference type="ARBA" id="ARBA00010396"/>
    </source>
</evidence>
<dbReference type="EMBL" id="RFKV01000108">
    <property type="protein sequence ID" value="RMD76693.1"/>
    <property type="molecule type" value="Genomic_DNA"/>
</dbReference>
<dbReference type="SUPFAM" id="SSF81799">
    <property type="entry name" value="Putative methyltransferase TM0872, insert domain"/>
    <property type="match status" value="1"/>
</dbReference>
<dbReference type="NCBIfam" id="TIGR00006">
    <property type="entry name" value="16S rRNA (cytosine(1402)-N(4))-methyltransferase RsmH"/>
    <property type="match status" value="1"/>
</dbReference>
<dbReference type="EC" id="2.1.1.199" evidence="6"/>
<dbReference type="Proteomes" id="UP000269410">
    <property type="component" value="Unassembled WGS sequence"/>
</dbReference>
<dbReference type="AlphaFoldDB" id="A0A3M0YY43"/>
<sequence length="302" mass="34771">MSKHFTVLKKETIDFLNPHDDGIYVDATFGSGGHSFEIVSRVDSKVIAFEVHEPSIVDFQSKDHTLKSKICLINRNFSEIKNVLRELQINLIDGLVADLGWSLDQLESVQGLSYQKLNDDLDMRLNSNLLVCARDILNAASKDELSEIFARYADFFGKDNSILVQTIRNFRSNRLFLHVRDLVQVCDRAFNLKEIKSKSRRHNIYARVFQALRVKVNEEYENLEKLLVDSLEFLKSGSRVCVISFHSGEEKIVKSFLDRYTRKNQVSVISKSSDGIFLRPSVDELIQNLRSRSAKLFVYEKL</sequence>
<dbReference type="InterPro" id="IPR023397">
    <property type="entry name" value="SAM-dep_MeTrfase_MraW_recog"/>
</dbReference>
<evidence type="ECO:0000256" key="5">
    <source>
        <dbReference type="ARBA" id="ARBA00022691"/>
    </source>
</evidence>
<dbReference type="Pfam" id="PF01795">
    <property type="entry name" value="Methyltransf_5"/>
    <property type="match status" value="1"/>
</dbReference>
<dbReference type="PANTHER" id="PTHR11265:SF0">
    <property type="entry name" value="12S RRNA N4-METHYLCYTIDINE METHYLTRANSFERASE"/>
    <property type="match status" value="1"/>
</dbReference>
<dbReference type="PANTHER" id="PTHR11265">
    <property type="entry name" value="S-ADENOSYL-METHYLTRANSFERASE MRAW"/>
    <property type="match status" value="1"/>
</dbReference>
<evidence type="ECO:0000256" key="3">
    <source>
        <dbReference type="ARBA" id="ARBA00022603"/>
    </source>
</evidence>
<keyword evidence="2" id="KW-0698">rRNA processing</keyword>
<comment type="similarity">
    <text evidence="1">Belongs to the methyltransferase superfamily. RsmH family.</text>
</comment>
<dbReference type="GO" id="GO:0070475">
    <property type="term" value="P:rRNA base methylation"/>
    <property type="evidence" value="ECO:0007669"/>
    <property type="project" value="TreeGrafter"/>
</dbReference>
<reference evidence="6 7" key="1">
    <citation type="submission" date="2018-10" db="EMBL/GenBank/DDBJ databases">
        <title>Thermophilic Lithotrophy and Phototrophy in an Intertidal, Iron-rich, Geothermal Spring.</title>
        <authorList>
            <person name="Ward L.M."/>
            <person name="Idei A."/>
            <person name="Nakagawa M."/>
            <person name="Ueno Y."/>
            <person name="Fischer W."/>
            <person name="Mcglynn S.E."/>
        </authorList>
    </citation>
    <scope>NUCLEOTIDE SEQUENCE [LARGE SCALE GENOMIC DNA]</scope>
    <source>
        <strain evidence="6">J137</strain>
    </source>
</reference>
<comment type="caution">
    <text evidence="6">The sequence shown here is derived from an EMBL/GenBank/DDBJ whole genome shotgun (WGS) entry which is preliminary data.</text>
</comment>